<comment type="caution">
    <text evidence="6">Lacks conserved residue(s) required for the propagation of feature annotation.</text>
</comment>
<evidence type="ECO:0000313" key="8">
    <source>
        <dbReference type="EMBL" id="MDZ4998117.1"/>
    </source>
</evidence>
<evidence type="ECO:0000256" key="2">
    <source>
        <dbReference type="ARBA" id="ARBA00022676"/>
    </source>
</evidence>
<gene>
    <name evidence="8" type="ORF">GNF79_03195</name>
</gene>
<dbReference type="RefSeq" id="WP_168971246.1">
    <property type="nucleotide sequence ID" value="NZ_JABAGE010000022.1"/>
</dbReference>
<keyword evidence="3" id="KW-0808">Transferase</keyword>
<name>A0AAW9I0S8_CLOPF</name>
<accession>A0AAW9I0S8</accession>
<dbReference type="EMBL" id="WNVC01000006">
    <property type="protein sequence ID" value="MDZ4998117.1"/>
    <property type="molecule type" value="Genomic_DNA"/>
</dbReference>
<dbReference type="PROSITE" id="PS52018">
    <property type="entry name" value="DART"/>
    <property type="match status" value="1"/>
</dbReference>
<keyword evidence="2" id="KW-0328">Glycosyltransferase</keyword>
<keyword evidence="5 6" id="KW-0238">DNA-binding</keyword>
<comment type="caution">
    <text evidence="8">The sequence shown here is derived from an EMBL/GenBank/DDBJ whole genome shotgun (WGS) entry which is preliminary data.</text>
</comment>
<reference evidence="8" key="1">
    <citation type="submission" date="2019-11" db="EMBL/GenBank/DDBJ databases">
        <title>Characterization of Clostridium perfringens isolates from swine manure treated agricultural soils.</title>
        <authorList>
            <person name="Wushke S.T."/>
        </authorList>
    </citation>
    <scope>NUCLEOTIDE SEQUENCE</scope>
    <source>
        <strain evidence="8">X26</strain>
    </source>
</reference>
<evidence type="ECO:0000256" key="3">
    <source>
        <dbReference type="ARBA" id="ARBA00022679"/>
    </source>
</evidence>
<feature type="domain" description="DarT" evidence="7">
    <location>
        <begin position="24"/>
        <end position="219"/>
    </location>
</feature>
<evidence type="ECO:0000256" key="6">
    <source>
        <dbReference type="PROSITE-ProRule" id="PRU01362"/>
    </source>
</evidence>
<protein>
    <submittedName>
        <fullName evidence="8">DUF4433 domain-containing protein</fullName>
    </submittedName>
</protein>
<organism evidence="8 9">
    <name type="scientific">Clostridium perfringens</name>
    <dbReference type="NCBI Taxonomy" id="1502"/>
    <lineage>
        <taxon>Bacteria</taxon>
        <taxon>Bacillati</taxon>
        <taxon>Bacillota</taxon>
        <taxon>Clostridia</taxon>
        <taxon>Eubacteriales</taxon>
        <taxon>Clostridiaceae</taxon>
        <taxon>Clostridium</taxon>
    </lineage>
</organism>
<comment type="similarity">
    <text evidence="6">Belongs to the DarT ADP-ribosyltransferase family.</text>
</comment>
<proteinExistence type="inferred from homology"/>
<dbReference type="GO" id="GO:0016779">
    <property type="term" value="F:nucleotidyltransferase activity"/>
    <property type="evidence" value="ECO:0007669"/>
    <property type="project" value="UniProtKB-KW"/>
</dbReference>
<evidence type="ECO:0000256" key="5">
    <source>
        <dbReference type="ARBA" id="ARBA00023125"/>
    </source>
</evidence>
<dbReference type="AlphaFoldDB" id="A0AAW9I0S8"/>
<dbReference type="Pfam" id="PF14487">
    <property type="entry name" value="DarT"/>
    <property type="match status" value="1"/>
</dbReference>
<sequence length="314" mass="37317">MRLKNDNMKKVEFIKRLENDYNFKGPLHFTDYSNLKSIFDSGYLSSREDCCDSNTKFLNGSDDSIINKTSKNVKECVRFYYKECSYTLYSNEGIKKSNVSPHLPIPVYLLFDKDIMLHEDAIYSDGCAGSSYSSFGNDFSFLENIKWDIVFSRGSISYGLPNYERCEVKRIRQAELLMRLPVDLKYLKKVIFRSKCDYKRAINDFGKCDLFTFDRSLFHCNNNFVRNYKVIYDEVNNGIEVKIRLNKYDFNDYIYYYSIIDKNHREIKTKNKIIKENPDKQTFSIFIENYNDDWSVFRFYINNIICIDESIKSQ</sequence>
<dbReference type="GO" id="GO:0003677">
    <property type="term" value="F:DNA binding"/>
    <property type="evidence" value="ECO:0007669"/>
    <property type="project" value="UniProtKB-UniRule"/>
</dbReference>
<dbReference type="InterPro" id="IPR029494">
    <property type="entry name" value="DarT"/>
</dbReference>
<evidence type="ECO:0000256" key="4">
    <source>
        <dbReference type="ARBA" id="ARBA00022695"/>
    </source>
</evidence>
<evidence type="ECO:0000256" key="1">
    <source>
        <dbReference type="ARBA" id="ARBA00022649"/>
    </source>
</evidence>
<keyword evidence="4" id="KW-0548">Nucleotidyltransferase</keyword>
<dbReference type="Proteomes" id="UP001291306">
    <property type="component" value="Unassembled WGS sequence"/>
</dbReference>
<keyword evidence="1 6" id="KW-1277">Toxin-antitoxin system</keyword>
<evidence type="ECO:0000259" key="7">
    <source>
        <dbReference type="PROSITE" id="PS52018"/>
    </source>
</evidence>
<dbReference type="GO" id="GO:0016757">
    <property type="term" value="F:glycosyltransferase activity"/>
    <property type="evidence" value="ECO:0007669"/>
    <property type="project" value="UniProtKB-KW"/>
</dbReference>
<evidence type="ECO:0000313" key="9">
    <source>
        <dbReference type="Proteomes" id="UP001291306"/>
    </source>
</evidence>